<sequence>MKKLAFYSKQVSKSISKKLASLEITYSDIAIQLFFVIVVIALLFNINTAFTKGQDNIRRIQEEEQRLDDIYAENKRLRELEKYFSSVEFRRTYARDSWNLAEEGETLYYIQRPPELEIEFLQKNEDPILLRDNLYWWKRLIFGS</sequence>
<dbReference type="Proteomes" id="UP000781173">
    <property type="component" value="Unassembled WGS sequence"/>
</dbReference>
<evidence type="ECO:0000313" key="2">
    <source>
        <dbReference type="EMBL" id="MBW7954024.1"/>
    </source>
</evidence>
<keyword evidence="1" id="KW-1133">Transmembrane helix</keyword>
<accession>A0A952AIE5</accession>
<organism evidence="2 3">
    <name type="scientific">Candidatus Dojkabacteria bacterium</name>
    <dbReference type="NCBI Taxonomy" id="2099670"/>
    <lineage>
        <taxon>Bacteria</taxon>
        <taxon>Candidatus Dojkabacteria</taxon>
    </lineage>
</organism>
<name>A0A952AIE5_9BACT</name>
<reference evidence="2" key="1">
    <citation type="journal article" date="2022" name="ISME J.">
        <title>A general approach to explore prokaryotic protein glycosylation reveals the unique surface layer modulation of an anammox bacterium.</title>
        <authorList>
            <person name="Pabst M."/>
            <person name="Grouzdev D.S."/>
            <person name="Lawson C.E."/>
            <person name="Kleikamp H.B.C."/>
            <person name="de Ram C."/>
            <person name="Louwen R."/>
            <person name="Lin Y.M."/>
            <person name="Lucker S."/>
            <person name="van Loosdrecht M.C.M."/>
            <person name="Laureni M."/>
        </authorList>
    </citation>
    <scope>NUCLEOTIDE SEQUENCE</scope>
    <source>
        <strain evidence="2">BROCD043</strain>
    </source>
</reference>
<keyword evidence="1" id="KW-0812">Transmembrane</keyword>
<comment type="caution">
    <text evidence="2">The sequence shown here is derived from an EMBL/GenBank/DDBJ whole genome shotgun (WGS) entry which is preliminary data.</text>
</comment>
<keyword evidence="1" id="KW-0472">Membrane</keyword>
<proteinExistence type="predicted"/>
<gene>
    <name evidence="2" type="ORF">H3C67_04510</name>
</gene>
<protein>
    <recommendedName>
        <fullName evidence="4">Septum formation initiator family protein</fullName>
    </recommendedName>
</protein>
<feature type="transmembrane region" description="Helical" evidence="1">
    <location>
        <begin position="29"/>
        <end position="50"/>
    </location>
</feature>
<evidence type="ECO:0000256" key="1">
    <source>
        <dbReference type="SAM" id="Phobius"/>
    </source>
</evidence>
<evidence type="ECO:0008006" key="4">
    <source>
        <dbReference type="Google" id="ProtNLM"/>
    </source>
</evidence>
<dbReference type="EMBL" id="JACFOF010000013">
    <property type="protein sequence ID" value="MBW7954024.1"/>
    <property type="molecule type" value="Genomic_DNA"/>
</dbReference>
<dbReference type="AlphaFoldDB" id="A0A952AIE5"/>
<evidence type="ECO:0000313" key="3">
    <source>
        <dbReference type="Proteomes" id="UP000781173"/>
    </source>
</evidence>